<evidence type="ECO:0000256" key="1">
    <source>
        <dbReference type="SAM" id="MobiDB-lite"/>
    </source>
</evidence>
<dbReference type="AlphaFoldDB" id="A0AAV4WAR5"/>
<organism evidence="2 3">
    <name type="scientific">Caerostris extrusa</name>
    <name type="common">Bark spider</name>
    <name type="synonym">Caerostris bankana</name>
    <dbReference type="NCBI Taxonomy" id="172846"/>
    <lineage>
        <taxon>Eukaryota</taxon>
        <taxon>Metazoa</taxon>
        <taxon>Ecdysozoa</taxon>
        <taxon>Arthropoda</taxon>
        <taxon>Chelicerata</taxon>
        <taxon>Arachnida</taxon>
        <taxon>Araneae</taxon>
        <taxon>Araneomorphae</taxon>
        <taxon>Entelegynae</taxon>
        <taxon>Araneoidea</taxon>
        <taxon>Araneidae</taxon>
        <taxon>Caerostris</taxon>
    </lineage>
</organism>
<accession>A0AAV4WAR5</accession>
<comment type="caution">
    <text evidence="2">The sequence shown here is derived from an EMBL/GenBank/DDBJ whole genome shotgun (WGS) entry which is preliminary data.</text>
</comment>
<gene>
    <name evidence="2" type="ORF">CEXT_457351</name>
</gene>
<dbReference type="Proteomes" id="UP001054945">
    <property type="component" value="Unassembled WGS sequence"/>
</dbReference>
<feature type="region of interest" description="Disordered" evidence="1">
    <location>
        <begin position="87"/>
        <end position="106"/>
    </location>
</feature>
<protein>
    <submittedName>
        <fullName evidence="2">Uncharacterized protein</fullName>
    </submittedName>
</protein>
<dbReference type="EMBL" id="BPLR01015827">
    <property type="protein sequence ID" value="GIY78974.1"/>
    <property type="molecule type" value="Genomic_DNA"/>
</dbReference>
<proteinExistence type="predicted"/>
<feature type="region of interest" description="Disordered" evidence="1">
    <location>
        <begin position="1"/>
        <end position="27"/>
    </location>
</feature>
<name>A0AAV4WAR5_CAEEX</name>
<reference evidence="2 3" key="1">
    <citation type="submission" date="2021-06" db="EMBL/GenBank/DDBJ databases">
        <title>Caerostris extrusa draft genome.</title>
        <authorList>
            <person name="Kono N."/>
            <person name="Arakawa K."/>
        </authorList>
    </citation>
    <scope>NUCLEOTIDE SEQUENCE [LARGE SCALE GENOMIC DNA]</scope>
</reference>
<evidence type="ECO:0000313" key="2">
    <source>
        <dbReference type="EMBL" id="GIY78974.1"/>
    </source>
</evidence>
<keyword evidence="3" id="KW-1185">Reference proteome</keyword>
<evidence type="ECO:0000313" key="3">
    <source>
        <dbReference type="Proteomes" id="UP001054945"/>
    </source>
</evidence>
<sequence>MSSPGHHHQPTIPESRQPPSAMDFIESSGGCTIRGIRSRPPHPFFPTGESFVCLGHHQQPTIPESRQPPSAMDFIGSFGGCTICGTRSRPPHPPTRESFVWSVTDR</sequence>